<feature type="transmembrane region" description="Helical" evidence="5">
    <location>
        <begin position="35"/>
        <end position="55"/>
    </location>
</feature>
<dbReference type="InterPro" id="IPR003825">
    <property type="entry name" value="Colicin-V_CvpA"/>
</dbReference>
<dbReference type="InterPro" id="IPR052719">
    <property type="entry name" value="CvpA-like"/>
</dbReference>
<dbReference type="Proteomes" id="UP000472580">
    <property type="component" value="Unassembled WGS sequence"/>
</dbReference>
<dbReference type="PANTHER" id="PTHR36926">
    <property type="entry name" value="COLICIN V PRODUCTION PROTEIN"/>
    <property type="match status" value="1"/>
</dbReference>
<evidence type="ECO:0000256" key="5">
    <source>
        <dbReference type="SAM" id="Phobius"/>
    </source>
</evidence>
<dbReference type="RefSeq" id="WP_160335727.1">
    <property type="nucleotide sequence ID" value="NZ_CALPCR010000007.1"/>
</dbReference>
<feature type="transmembrane region" description="Helical" evidence="5">
    <location>
        <begin position="109"/>
        <end position="130"/>
    </location>
</feature>
<keyword evidence="2 5" id="KW-0812">Transmembrane</keyword>
<keyword evidence="7" id="KW-1185">Reference proteome</keyword>
<dbReference type="OrthoDB" id="9810601at2"/>
<feature type="transmembrane region" description="Helical" evidence="5">
    <location>
        <begin position="12"/>
        <end position="28"/>
    </location>
</feature>
<accession>A0A6L6YP84</accession>
<dbReference type="PANTHER" id="PTHR36926:SF1">
    <property type="entry name" value="COLICIN V PRODUCTION PROTEIN"/>
    <property type="match status" value="1"/>
</dbReference>
<keyword evidence="3 5" id="KW-1133">Transmembrane helix</keyword>
<dbReference type="GO" id="GO:0016020">
    <property type="term" value="C:membrane"/>
    <property type="evidence" value="ECO:0007669"/>
    <property type="project" value="UniProtKB-SubCell"/>
</dbReference>
<sequence length="171" mass="18865">MDFSSLGLGELDWLFVIIIVISTLLGVSRGMVREIFALVGWIAAFFISIYYSAALAEVLPFQNHMGLMVRTFVSVILIVIGCVFVSGLIGKIIRNLLASISIGAEDRLLGCLFGFLRGVLIVGLLVFIGGTSHFLSTQPWWKNSALVPVAEKGIVWFSPYIPQSLLDWRKE</sequence>
<evidence type="ECO:0000256" key="3">
    <source>
        <dbReference type="ARBA" id="ARBA00022989"/>
    </source>
</evidence>
<reference evidence="6 7" key="1">
    <citation type="submission" date="2019-12" db="EMBL/GenBank/DDBJ databases">
        <title>Microbes associate with the intestines of laboratory mice.</title>
        <authorList>
            <person name="Navarre W."/>
            <person name="Wong E."/>
        </authorList>
    </citation>
    <scope>NUCLEOTIDE SEQUENCE [LARGE SCALE GENOMIC DNA]</scope>
    <source>
        <strain evidence="6 7">NM82_D38</strain>
    </source>
</reference>
<dbReference type="GO" id="GO:0009403">
    <property type="term" value="P:toxin biosynthetic process"/>
    <property type="evidence" value="ECO:0007669"/>
    <property type="project" value="InterPro"/>
</dbReference>
<evidence type="ECO:0000256" key="2">
    <source>
        <dbReference type="ARBA" id="ARBA00022692"/>
    </source>
</evidence>
<organism evidence="6 7">
    <name type="scientific">Parasutterella muris</name>
    <dbReference type="NCBI Taxonomy" id="2565572"/>
    <lineage>
        <taxon>Bacteria</taxon>
        <taxon>Pseudomonadati</taxon>
        <taxon>Pseudomonadota</taxon>
        <taxon>Betaproteobacteria</taxon>
        <taxon>Burkholderiales</taxon>
        <taxon>Sutterellaceae</taxon>
        <taxon>Parasutterella</taxon>
    </lineage>
</organism>
<evidence type="ECO:0000313" key="7">
    <source>
        <dbReference type="Proteomes" id="UP000472580"/>
    </source>
</evidence>
<dbReference type="Pfam" id="PF02674">
    <property type="entry name" value="Colicin_V"/>
    <property type="match status" value="1"/>
</dbReference>
<comment type="subcellular location">
    <subcellularLocation>
        <location evidence="1">Membrane</location>
        <topology evidence="1">Multi-pass membrane protein</topology>
    </subcellularLocation>
</comment>
<evidence type="ECO:0000313" key="6">
    <source>
        <dbReference type="EMBL" id="MVX57301.1"/>
    </source>
</evidence>
<evidence type="ECO:0000256" key="4">
    <source>
        <dbReference type="ARBA" id="ARBA00023136"/>
    </source>
</evidence>
<proteinExistence type="predicted"/>
<dbReference type="EMBL" id="WSRP01000027">
    <property type="protein sequence ID" value="MVX57301.1"/>
    <property type="molecule type" value="Genomic_DNA"/>
</dbReference>
<name>A0A6L6YP84_9BURK</name>
<protein>
    <submittedName>
        <fullName evidence="6">CvpA family protein</fullName>
    </submittedName>
</protein>
<dbReference type="AlphaFoldDB" id="A0A6L6YP84"/>
<feature type="transmembrane region" description="Helical" evidence="5">
    <location>
        <begin position="67"/>
        <end position="89"/>
    </location>
</feature>
<gene>
    <name evidence="6" type="ORF">E5987_08815</name>
</gene>
<evidence type="ECO:0000256" key="1">
    <source>
        <dbReference type="ARBA" id="ARBA00004141"/>
    </source>
</evidence>
<keyword evidence="4 5" id="KW-0472">Membrane</keyword>
<comment type="caution">
    <text evidence="6">The sequence shown here is derived from an EMBL/GenBank/DDBJ whole genome shotgun (WGS) entry which is preliminary data.</text>
</comment>